<dbReference type="Proteomes" id="UP000271162">
    <property type="component" value="Unassembled WGS sequence"/>
</dbReference>
<name>A0A0N4YWY6_NIPBR</name>
<organism evidence="3">
    <name type="scientific">Nippostrongylus brasiliensis</name>
    <name type="common">Rat hookworm</name>
    <dbReference type="NCBI Taxonomy" id="27835"/>
    <lineage>
        <taxon>Eukaryota</taxon>
        <taxon>Metazoa</taxon>
        <taxon>Ecdysozoa</taxon>
        <taxon>Nematoda</taxon>
        <taxon>Chromadorea</taxon>
        <taxon>Rhabditida</taxon>
        <taxon>Rhabditina</taxon>
        <taxon>Rhabditomorpha</taxon>
        <taxon>Strongyloidea</taxon>
        <taxon>Heligmosomidae</taxon>
        <taxon>Nippostrongylus</taxon>
    </lineage>
</organism>
<proteinExistence type="predicted"/>
<evidence type="ECO:0000313" key="2">
    <source>
        <dbReference type="Proteomes" id="UP000271162"/>
    </source>
</evidence>
<reference evidence="3" key="1">
    <citation type="submission" date="2017-02" db="UniProtKB">
        <authorList>
            <consortium name="WormBaseParasite"/>
        </authorList>
    </citation>
    <scope>IDENTIFICATION</scope>
</reference>
<evidence type="ECO:0000313" key="1">
    <source>
        <dbReference type="EMBL" id="VDL86029.1"/>
    </source>
</evidence>
<sequence length="141" mass="15829">MLFKKAALERFWPAIPRFSPKDTPVLATLLDFELNVSNETLQVFLPDTMQSISDLKELMVMFPPRDAQRDSYSVFGAKLASIIVEDVDGNAVSPPSLERVAQLHRSIVRFKKTDTSGNAPIVSARALRLFYLLETSSEAER</sequence>
<reference evidence="1 2" key="2">
    <citation type="submission" date="2018-11" db="EMBL/GenBank/DDBJ databases">
        <authorList>
            <consortium name="Pathogen Informatics"/>
        </authorList>
    </citation>
    <scope>NUCLEOTIDE SEQUENCE [LARGE SCALE GENOMIC DNA]</scope>
</reference>
<keyword evidence="2" id="KW-1185">Reference proteome</keyword>
<dbReference type="AlphaFoldDB" id="A0A0N4YWY6"/>
<protein>
    <submittedName>
        <fullName evidence="1 3">Uncharacterized protein</fullName>
    </submittedName>
</protein>
<dbReference type="WBParaSite" id="NBR_0002175801-mRNA-1">
    <property type="protein sequence ID" value="NBR_0002175801-mRNA-1"/>
    <property type="gene ID" value="NBR_0002175801"/>
</dbReference>
<accession>A0A0N4YWY6</accession>
<evidence type="ECO:0000313" key="3">
    <source>
        <dbReference type="WBParaSite" id="NBR_0002175801-mRNA-1"/>
    </source>
</evidence>
<dbReference type="EMBL" id="UYSL01026822">
    <property type="protein sequence ID" value="VDL86029.1"/>
    <property type="molecule type" value="Genomic_DNA"/>
</dbReference>
<gene>
    <name evidence="1" type="ORF">NBR_LOCUS21759</name>
</gene>